<evidence type="ECO:0000256" key="1">
    <source>
        <dbReference type="SAM" id="MobiDB-lite"/>
    </source>
</evidence>
<accession>A0ABC8L1W6</accession>
<gene>
    <name evidence="2" type="ORF">ERUC_LOCUS31279</name>
</gene>
<evidence type="ECO:0000313" key="3">
    <source>
        <dbReference type="Proteomes" id="UP001642260"/>
    </source>
</evidence>
<comment type="caution">
    <text evidence="2">The sequence shown here is derived from an EMBL/GenBank/DDBJ whole genome shotgun (WGS) entry which is preliminary data.</text>
</comment>
<feature type="compositionally biased region" description="Basic and acidic residues" evidence="1">
    <location>
        <begin position="60"/>
        <end position="79"/>
    </location>
</feature>
<dbReference type="AlphaFoldDB" id="A0ABC8L1W6"/>
<protein>
    <submittedName>
        <fullName evidence="2">Uncharacterized protein</fullName>
    </submittedName>
</protein>
<organism evidence="2 3">
    <name type="scientific">Eruca vesicaria subsp. sativa</name>
    <name type="common">Garden rocket</name>
    <name type="synonym">Eruca sativa</name>
    <dbReference type="NCBI Taxonomy" id="29727"/>
    <lineage>
        <taxon>Eukaryota</taxon>
        <taxon>Viridiplantae</taxon>
        <taxon>Streptophyta</taxon>
        <taxon>Embryophyta</taxon>
        <taxon>Tracheophyta</taxon>
        <taxon>Spermatophyta</taxon>
        <taxon>Magnoliopsida</taxon>
        <taxon>eudicotyledons</taxon>
        <taxon>Gunneridae</taxon>
        <taxon>Pentapetalae</taxon>
        <taxon>rosids</taxon>
        <taxon>malvids</taxon>
        <taxon>Brassicales</taxon>
        <taxon>Brassicaceae</taxon>
        <taxon>Brassiceae</taxon>
        <taxon>Eruca</taxon>
    </lineage>
</organism>
<keyword evidence="3" id="KW-1185">Reference proteome</keyword>
<reference evidence="2 3" key="1">
    <citation type="submission" date="2022-03" db="EMBL/GenBank/DDBJ databases">
        <authorList>
            <person name="Macdonald S."/>
            <person name="Ahmed S."/>
            <person name="Newling K."/>
        </authorList>
    </citation>
    <scope>NUCLEOTIDE SEQUENCE [LARGE SCALE GENOMIC DNA]</scope>
</reference>
<proteinExistence type="predicted"/>
<feature type="region of interest" description="Disordered" evidence="1">
    <location>
        <begin position="56"/>
        <end position="103"/>
    </location>
</feature>
<dbReference type="EMBL" id="CAKOAT010421821">
    <property type="protein sequence ID" value="CAH8370083.1"/>
    <property type="molecule type" value="Genomic_DNA"/>
</dbReference>
<name>A0ABC8L1W6_ERUVS</name>
<sequence>MRPEFRRLEGDILEASRRLDLMEGSLVGVVESILAKFKEEMVDSVGFVVAEFNKNNDGAGSRRAEKGTDTRSLENRNGEDANVTPLPVGNDDAVDYGDNHSPEKNNGVYDKAVGETINNSFAQSAHSQNNAFAIDNLNQRPCMDMPSFSLGLTQEEHLKGGEGISPMESMGLVRRCTINEVDYNEDAPTYRKSKRQKCLPQGLVQDYECGREILARVRKAQKFIFAFAEKKEIDRKFAKLLQHVKCQVSLKVGGVEIRGQDILQVAERKKFPTSKIFLVIHSVNGSVESRETDQLSHGEILGLFPPKR</sequence>
<dbReference type="Proteomes" id="UP001642260">
    <property type="component" value="Unassembled WGS sequence"/>
</dbReference>
<evidence type="ECO:0000313" key="2">
    <source>
        <dbReference type="EMBL" id="CAH8370083.1"/>
    </source>
</evidence>